<dbReference type="AlphaFoldDB" id="A0A917NC84"/>
<dbReference type="PIRSF" id="PIRSF026649">
    <property type="entry name" value="MsbB"/>
    <property type="match status" value="1"/>
</dbReference>
<evidence type="ECO:0000256" key="6">
    <source>
        <dbReference type="ARBA" id="ARBA00023315"/>
    </source>
</evidence>
<comment type="caution">
    <text evidence="8">The sequence shown here is derived from an EMBL/GenBank/DDBJ whole genome shotgun (WGS) entry which is preliminary data.</text>
</comment>
<keyword evidence="6 8" id="KW-0012">Acyltransferase</keyword>
<feature type="region of interest" description="Disordered" evidence="7">
    <location>
        <begin position="284"/>
        <end position="315"/>
    </location>
</feature>
<dbReference type="InterPro" id="IPR004960">
    <property type="entry name" value="LipA_acyltrans"/>
</dbReference>
<dbReference type="RefSeq" id="WP_131776086.1">
    <property type="nucleotide sequence ID" value="NZ_BMOB01000003.1"/>
</dbReference>
<dbReference type="CDD" id="cd07984">
    <property type="entry name" value="LPLAT_LABLAT-like"/>
    <property type="match status" value="1"/>
</dbReference>
<accession>A0A917NC84</accession>
<dbReference type="GO" id="GO:0009247">
    <property type="term" value="P:glycolipid biosynthetic process"/>
    <property type="evidence" value="ECO:0007669"/>
    <property type="project" value="UniProtKB-ARBA"/>
</dbReference>
<comment type="subcellular location">
    <subcellularLocation>
        <location evidence="1">Cell inner membrane</location>
    </subcellularLocation>
</comment>
<keyword evidence="2" id="KW-1003">Cell membrane</keyword>
<evidence type="ECO:0000256" key="2">
    <source>
        <dbReference type="ARBA" id="ARBA00022475"/>
    </source>
</evidence>
<sequence>MTKNVDVRKLPLSVVGKFFYYFLPYRKRIVLSNIRQVFGDDLSEKEQIHLAKSFYSHLATSLKETFQLRFMSERALKNQVEVRGYEQLLSVAGEGRGVLILTGHFGNWEFAPIGGILNFKEFQGQFHFIRRTLGNKWLERILFRRYYKAGLHVIPKKNSLQQVCDALEQNHAVVFVLDQHASIVNRDGVAVEFFGKKAGTYRSLASFARHTGVPVIPAAGYRLGKKHHVLEFHEPIYWQDYGSTQESIYQNTKTYNQALEKIILAHPEQWLWLHKRWKLKESGVRSQESGVRSQESGIRNQESGIRNQELNREDS</sequence>
<dbReference type="OrthoDB" id="9803456at2"/>
<evidence type="ECO:0000256" key="1">
    <source>
        <dbReference type="ARBA" id="ARBA00004533"/>
    </source>
</evidence>
<dbReference type="Proteomes" id="UP000630149">
    <property type="component" value="Unassembled WGS sequence"/>
</dbReference>
<dbReference type="GO" id="GO:0005886">
    <property type="term" value="C:plasma membrane"/>
    <property type="evidence" value="ECO:0007669"/>
    <property type="project" value="UniProtKB-SubCell"/>
</dbReference>
<dbReference type="PANTHER" id="PTHR30606">
    <property type="entry name" value="LIPID A BIOSYNTHESIS LAUROYL ACYLTRANSFERASE"/>
    <property type="match status" value="1"/>
</dbReference>
<dbReference type="PANTHER" id="PTHR30606:SF10">
    <property type="entry name" value="PHOSPHATIDYLINOSITOL MANNOSIDE ACYLTRANSFERASE"/>
    <property type="match status" value="1"/>
</dbReference>
<keyword evidence="3" id="KW-0997">Cell inner membrane</keyword>
<evidence type="ECO:0000256" key="7">
    <source>
        <dbReference type="SAM" id="MobiDB-lite"/>
    </source>
</evidence>
<reference evidence="8" key="1">
    <citation type="journal article" date="2014" name="Int. J. Syst. Evol. Microbiol.">
        <title>Complete genome sequence of Corynebacterium casei LMG S-19264T (=DSM 44701T), isolated from a smear-ripened cheese.</title>
        <authorList>
            <consortium name="US DOE Joint Genome Institute (JGI-PGF)"/>
            <person name="Walter F."/>
            <person name="Albersmeier A."/>
            <person name="Kalinowski J."/>
            <person name="Ruckert C."/>
        </authorList>
    </citation>
    <scope>NUCLEOTIDE SEQUENCE</scope>
    <source>
        <strain evidence="8">JCM 13919</strain>
    </source>
</reference>
<evidence type="ECO:0000256" key="4">
    <source>
        <dbReference type="ARBA" id="ARBA00022679"/>
    </source>
</evidence>
<gene>
    <name evidence="8" type="primary">waaM</name>
    <name evidence="8" type="ORF">GCM10007966_09870</name>
</gene>
<protein>
    <submittedName>
        <fullName evidence="8">Lipid A biosynthesis acyltransferase</fullName>
    </submittedName>
</protein>
<evidence type="ECO:0000256" key="5">
    <source>
        <dbReference type="ARBA" id="ARBA00023136"/>
    </source>
</evidence>
<proteinExistence type="predicted"/>
<feature type="compositionally biased region" description="Polar residues" evidence="7">
    <location>
        <begin position="284"/>
        <end position="308"/>
    </location>
</feature>
<evidence type="ECO:0000313" key="9">
    <source>
        <dbReference type="Proteomes" id="UP000630149"/>
    </source>
</evidence>
<evidence type="ECO:0000313" key="8">
    <source>
        <dbReference type="EMBL" id="GGI83340.1"/>
    </source>
</evidence>
<name>A0A917NC84_9GAMM</name>
<evidence type="ECO:0000256" key="3">
    <source>
        <dbReference type="ARBA" id="ARBA00022519"/>
    </source>
</evidence>
<keyword evidence="5" id="KW-0472">Membrane</keyword>
<reference evidence="8" key="2">
    <citation type="submission" date="2020-09" db="EMBL/GenBank/DDBJ databases">
        <authorList>
            <person name="Sun Q."/>
            <person name="Ohkuma M."/>
        </authorList>
    </citation>
    <scope>NUCLEOTIDE SEQUENCE</scope>
    <source>
        <strain evidence="8">JCM 13919</strain>
    </source>
</reference>
<dbReference type="EMBL" id="BMOB01000003">
    <property type="protein sequence ID" value="GGI83340.1"/>
    <property type="molecule type" value="Genomic_DNA"/>
</dbReference>
<keyword evidence="9" id="KW-1185">Reference proteome</keyword>
<organism evidence="8 9">
    <name type="scientific">Legionella impletisoli</name>
    <dbReference type="NCBI Taxonomy" id="343510"/>
    <lineage>
        <taxon>Bacteria</taxon>
        <taxon>Pseudomonadati</taxon>
        <taxon>Pseudomonadota</taxon>
        <taxon>Gammaproteobacteria</taxon>
        <taxon>Legionellales</taxon>
        <taxon>Legionellaceae</taxon>
        <taxon>Legionella</taxon>
    </lineage>
</organism>
<keyword evidence="4" id="KW-0808">Transferase</keyword>
<dbReference type="GO" id="GO:0016746">
    <property type="term" value="F:acyltransferase activity"/>
    <property type="evidence" value="ECO:0007669"/>
    <property type="project" value="UniProtKB-KW"/>
</dbReference>
<dbReference type="Pfam" id="PF03279">
    <property type="entry name" value="Lip_A_acyltrans"/>
    <property type="match status" value="1"/>
</dbReference>